<sequence>MIETGVALRRCGRVLAFVAAASFWLYSGAARAQVGSDRYSSIVVDTSTGAVLSASAADELRHPASLTKMMTLYMLFLALEEGSVSTATRIPVSRHAASQPPSKLWLKPGSTITVRDAILAVVTKSANDVASAVGEFLGGGSERRFANLMTLRARSLGMSRTVFRNASGLPDPGQVTTARDMALLGQRLISDFPRRYSYFSTAGFNWHGRRINGHNRVVEQYEGADGIKTGFINSSGFNIVVSAARDGRRLVAVVFGGATSNERDRHVMALMDRGFGTTAVPVDTEMRVARAPVFPGLAGSARAATVLAPLPETKPLLRRATAAVRLPPPVAPSTTVRTPRTAGNPHAGWAAQVGALPSARTARQAVADARRHGAGRGGRSLVEPVRVRGATLFRAQIAGLTQAEARQACRKLRPRACMVVAP</sequence>
<keyword evidence="11" id="KW-1185">Reference proteome</keyword>
<evidence type="ECO:0000256" key="7">
    <source>
        <dbReference type="RuleBase" id="RU004016"/>
    </source>
</evidence>
<feature type="domain" description="SPOR" evidence="9">
    <location>
        <begin position="346"/>
        <end position="419"/>
    </location>
</feature>
<dbReference type="SUPFAM" id="SSF56601">
    <property type="entry name" value="beta-lactamase/transpeptidase-like"/>
    <property type="match status" value="1"/>
</dbReference>
<keyword evidence="2" id="KW-0732">Signal</keyword>
<dbReference type="InterPro" id="IPR007730">
    <property type="entry name" value="SPOR-like_dom"/>
</dbReference>
<name>A0ABV6JT17_9PROT</name>
<feature type="domain" description="Peptidase S11 D-alanyl-D-alanine carboxypeptidase A N-terminal" evidence="8">
    <location>
        <begin position="40"/>
        <end position="258"/>
    </location>
</feature>
<dbReference type="Gene3D" id="3.40.710.10">
    <property type="entry name" value="DD-peptidase/beta-lactamase superfamily"/>
    <property type="match status" value="1"/>
</dbReference>
<keyword evidence="3 10" id="KW-0378">Hydrolase</keyword>
<dbReference type="RefSeq" id="WP_377044242.1">
    <property type="nucleotide sequence ID" value="NZ_JBHLUN010000006.1"/>
</dbReference>
<keyword evidence="6" id="KW-0961">Cell wall biogenesis/degradation</keyword>
<comment type="caution">
    <text evidence="10">The sequence shown here is derived from an EMBL/GenBank/DDBJ whole genome shotgun (WGS) entry which is preliminary data.</text>
</comment>
<evidence type="ECO:0000259" key="9">
    <source>
        <dbReference type="Pfam" id="PF05036"/>
    </source>
</evidence>
<keyword evidence="4" id="KW-0133">Cell shape</keyword>
<accession>A0ABV6JT17</accession>
<keyword evidence="5" id="KW-0573">Peptidoglycan synthesis</keyword>
<dbReference type="PRINTS" id="PR00725">
    <property type="entry name" value="DADACBPTASE1"/>
</dbReference>
<dbReference type="Pfam" id="PF00768">
    <property type="entry name" value="Peptidase_S11"/>
    <property type="match status" value="1"/>
</dbReference>
<dbReference type="Proteomes" id="UP001589865">
    <property type="component" value="Unassembled WGS sequence"/>
</dbReference>
<evidence type="ECO:0000256" key="4">
    <source>
        <dbReference type="ARBA" id="ARBA00022960"/>
    </source>
</evidence>
<dbReference type="Pfam" id="PF05036">
    <property type="entry name" value="SPOR"/>
    <property type="match status" value="1"/>
</dbReference>
<proteinExistence type="inferred from homology"/>
<dbReference type="InterPro" id="IPR018044">
    <property type="entry name" value="Peptidase_S11"/>
</dbReference>
<evidence type="ECO:0000256" key="5">
    <source>
        <dbReference type="ARBA" id="ARBA00022984"/>
    </source>
</evidence>
<dbReference type="PANTHER" id="PTHR21581:SF6">
    <property type="entry name" value="TRAFFICKING PROTEIN PARTICLE COMPLEX SUBUNIT 12"/>
    <property type="match status" value="1"/>
</dbReference>
<protein>
    <submittedName>
        <fullName evidence="10">Serine hydrolase</fullName>
    </submittedName>
</protein>
<gene>
    <name evidence="10" type="ORF">ACFFGY_09545</name>
</gene>
<organism evidence="10 11">
    <name type="scientific">Roseomonas elaeocarpi</name>
    <dbReference type="NCBI Taxonomy" id="907779"/>
    <lineage>
        <taxon>Bacteria</taxon>
        <taxon>Pseudomonadati</taxon>
        <taxon>Pseudomonadota</taxon>
        <taxon>Alphaproteobacteria</taxon>
        <taxon>Acetobacterales</taxon>
        <taxon>Roseomonadaceae</taxon>
        <taxon>Roseomonas</taxon>
    </lineage>
</organism>
<evidence type="ECO:0000256" key="2">
    <source>
        <dbReference type="ARBA" id="ARBA00022729"/>
    </source>
</evidence>
<evidence type="ECO:0000313" key="10">
    <source>
        <dbReference type="EMBL" id="MFC0408490.1"/>
    </source>
</evidence>
<evidence type="ECO:0000256" key="6">
    <source>
        <dbReference type="ARBA" id="ARBA00023316"/>
    </source>
</evidence>
<dbReference type="GO" id="GO:0016787">
    <property type="term" value="F:hydrolase activity"/>
    <property type="evidence" value="ECO:0007669"/>
    <property type="project" value="UniProtKB-KW"/>
</dbReference>
<dbReference type="InterPro" id="IPR012338">
    <property type="entry name" value="Beta-lactam/transpept-like"/>
</dbReference>
<dbReference type="InterPro" id="IPR001967">
    <property type="entry name" value="Peptidase_S11_N"/>
</dbReference>
<reference evidence="10 11" key="1">
    <citation type="submission" date="2024-09" db="EMBL/GenBank/DDBJ databases">
        <authorList>
            <person name="Sun Q."/>
            <person name="Mori K."/>
        </authorList>
    </citation>
    <scope>NUCLEOTIDE SEQUENCE [LARGE SCALE GENOMIC DNA]</scope>
    <source>
        <strain evidence="10 11">TBRC 5777</strain>
    </source>
</reference>
<evidence type="ECO:0000313" key="11">
    <source>
        <dbReference type="Proteomes" id="UP001589865"/>
    </source>
</evidence>
<evidence type="ECO:0000256" key="3">
    <source>
        <dbReference type="ARBA" id="ARBA00022801"/>
    </source>
</evidence>
<evidence type="ECO:0000259" key="8">
    <source>
        <dbReference type="Pfam" id="PF00768"/>
    </source>
</evidence>
<comment type="similarity">
    <text evidence="1 7">Belongs to the peptidase S11 family.</text>
</comment>
<dbReference type="PANTHER" id="PTHR21581">
    <property type="entry name" value="D-ALANYL-D-ALANINE CARBOXYPEPTIDASE"/>
    <property type="match status" value="1"/>
</dbReference>
<dbReference type="EMBL" id="JBHLUN010000006">
    <property type="protein sequence ID" value="MFC0408490.1"/>
    <property type="molecule type" value="Genomic_DNA"/>
</dbReference>
<evidence type="ECO:0000256" key="1">
    <source>
        <dbReference type="ARBA" id="ARBA00007164"/>
    </source>
</evidence>